<gene>
    <name evidence="3" type="ORF">MWN34_00605</name>
</gene>
<dbReference type="PANTHER" id="PTHR44196:SF4">
    <property type="entry name" value="SHORT CHAIN DEHYDROGENASE"/>
    <property type="match status" value="1"/>
</dbReference>
<dbReference type="CDD" id="cd05233">
    <property type="entry name" value="SDR_c"/>
    <property type="match status" value="1"/>
</dbReference>
<dbReference type="PRINTS" id="PR00081">
    <property type="entry name" value="GDHRDH"/>
</dbReference>
<dbReference type="InterPro" id="IPR020904">
    <property type="entry name" value="Sc_DH/Rdtase_CS"/>
</dbReference>
<comment type="caution">
    <text evidence="3">The sequence shown here is derived from an EMBL/GenBank/DDBJ whole genome shotgun (WGS) entry which is preliminary data.</text>
</comment>
<dbReference type="EMBL" id="JALKCH010000001">
    <property type="protein sequence ID" value="MCK0195405.1"/>
    <property type="molecule type" value="Genomic_DNA"/>
</dbReference>
<dbReference type="Gene3D" id="3.40.50.720">
    <property type="entry name" value="NAD(P)-binding Rossmann-like Domain"/>
    <property type="match status" value="1"/>
</dbReference>
<dbReference type="Proteomes" id="UP001203284">
    <property type="component" value="Unassembled WGS sequence"/>
</dbReference>
<keyword evidence="4" id="KW-1185">Reference proteome</keyword>
<dbReference type="RefSeq" id="WP_247025693.1">
    <property type="nucleotide sequence ID" value="NZ_JALKCH010000001.1"/>
</dbReference>
<name>A0ABT0D631_9HYPH</name>
<dbReference type="SUPFAM" id="SSF51735">
    <property type="entry name" value="NAD(P)-binding Rossmann-fold domains"/>
    <property type="match status" value="1"/>
</dbReference>
<dbReference type="PROSITE" id="PS00061">
    <property type="entry name" value="ADH_SHORT"/>
    <property type="match status" value="1"/>
</dbReference>
<comment type="similarity">
    <text evidence="1">Belongs to the short-chain dehydrogenases/reductases (SDR) family.</text>
</comment>
<reference evidence="3 4" key="1">
    <citation type="submission" date="2022-04" db="EMBL/GenBank/DDBJ databases">
        <authorList>
            <person name="Grouzdev D.S."/>
            <person name="Pantiukh K.S."/>
            <person name="Krutkina M.S."/>
        </authorList>
    </citation>
    <scope>NUCLEOTIDE SEQUENCE [LARGE SCALE GENOMIC DNA]</scope>
    <source>
        <strain evidence="3 4">6x-1</strain>
    </source>
</reference>
<keyword evidence="2" id="KW-0560">Oxidoreductase</keyword>
<organism evidence="3 4">
    <name type="scientific">Ancylobacter crimeensis</name>
    <dbReference type="NCBI Taxonomy" id="2579147"/>
    <lineage>
        <taxon>Bacteria</taxon>
        <taxon>Pseudomonadati</taxon>
        <taxon>Pseudomonadota</taxon>
        <taxon>Alphaproteobacteria</taxon>
        <taxon>Hyphomicrobiales</taxon>
        <taxon>Xanthobacteraceae</taxon>
        <taxon>Ancylobacter</taxon>
    </lineage>
</organism>
<protein>
    <submittedName>
        <fullName evidence="3">SDR family NAD(P)-dependent oxidoreductase</fullName>
    </submittedName>
</protein>
<dbReference type="InterPro" id="IPR002347">
    <property type="entry name" value="SDR_fam"/>
</dbReference>
<evidence type="ECO:0000313" key="3">
    <source>
        <dbReference type="EMBL" id="MCK0195405.1"/>
    </source>
</evidence>
<dbReference type="PANTHER" id="PTHR44196">
    <property type="entry name" value="DEHYDROGENASE/REDUCTASE SDR FAMILY MEMBER 7B"/>
    <property type="match status" value="1"/>
</dbReference>
<accession>A0ABT0D631</accession>
<dbReference type="InterPro" id="IPR036291">
    <property type="entry name" value="NAD(P)-bd_dom_sf"/>
</dbReference>
<dbReference type="Pfam" id="PF00106">
    <property type="entry name" value="adh_short"/>
    <property type="match status" value="1"/>
</dbReference>
<evidence type="ECO:0000256" key="1">
    <source>
        <dbReference type="ARBA" id="ARBA00006484"/>
    </source>
</evidence>
<proteinExistence type="inferred from homology"/>
<sequence>MNDAPTPDANQTLLHPLTGRYALVTGATRGIGQATAVALAKAGAHVIAIGRTSGALEELDDAITEAGSSATLVPMDVKDFEAIDRLGGALYERFGRLDVFIGNAGILGPMTPLAQVEPKEWDDIVAINLTANYRLVRSLDPLLRLSTAGRAVLVSSGAAHKARAYWGPYAVTKAAVEVLARTWAAETANLSNLRVNLLNPGPVRTRMRAKAFPSEDPETLPTPDEVAEAILALCLPSFEETGRLYDFPTRRLVDFHLPG</sequence>
<evidence type="ECO:0000256" key="2">
    <source>
        <dbReference type="ARBA" id="ARBA00023002"/>
    </source>
</evidence>
<evidence type="ECO:0000313" key="4">
    <source>
        <dbReference type="Proteomes" id="UP001203284"/>
    </source>
</evidence>